<keyword evidence="2" id="KW-1185">Reference proteome</keyword>
<reference evidence="1 2" key="1">
    <citation type="journal article" date="2018" name="MBio">
        <title>Comparative Genomics Reveals the Core Gene Toolbox for the Fungus-Insect Symbiosis.</title>
        <authorList>
            <person name="Wang Y."/>
            <person name="Stata M."/>
            <person name="Wang W."/>
            <person name="Stajich J.E."/>
            <person name="White M.M."/>
            <person name="Moncalvo J.M."/>
        </authorList>
    </citation>
    <scope>NUCLEOTIDE SEQUENCE [LARGE SCALE GENOMIC DNA]</scope>
    <source>
        <strain evidence="1 2">SWE-8-4</strain>
    </source>
</reference>
<proteinExistence type="predicted"/>
<dbReference type="EMBL" id="MBFR01000466">
    <property type="protein sequence ID" value="PVU87644.1"/>
    <property type="molecule type" value="Genomic_DNA"/>
</dbReference>
<protein>
    <submittedName>
        <fullName evidence="1">Uncharacterized protein</fullName>
    </submittedName>
</protein>
<dbReference type="Gene3D" id="1.10.840.10">
    <property type="entry name" value="Ras guanine-nucleotide exchange factors catalytic domain"/>
    <property type="match status" value="1"/>
</dbReference>
<evidence type="ECO:0000313" key="1">
    <source>
        <dbReference type="EMBL" id="PVU87644.1"/>
    </source>
</evidence>
<gene>
    <name evidence="1" type="ORF">BB561_006242</name>
</gene>
<accession>A0A2T9Y5T1</accession>
<name>A0A2T9Y5T1_9FUNG</name>
<dbReference type="GO" id="GO:0005085">
    <property type="term" value="F:guanyl-nucleotide exchange factor activity"/>
    <property type="evidence" value="ECO:0007669"/>
    <property type="project" value="InterPro"/>
</dbReference>
<dbReference type="STRING" id="133385.A0A2T9Y5T1"/>
<evidence type="ECO:0000313" key="2">
    <source>
        <dbReference type="Proteomes" id="UP000245383"/>
    </source>
</evidence>
<dbReference type="InterPro" id="IPR036964">
    <property type="entry name" value="RASGEF_cat_dom_sf"/>
</dbReference>
<dbReference type="OrthoDB" id="10254377at2759"/>
<dbReference type="GO" id="GO:0007264">
    <property type="term" value="P:small GTPase-mediated signal transduction"/>
    <property type="evidence" value="ECO:0007669"/>
    <property type="project" value="InterPro"/>
</dbReference>
<organism evidence="1 2">
    <name type="scientific">Smittium simulii</name>
    <dbReference type="NCBI Taxonomy" id="133385"/>
    <lineage>
        <taxon>Eukaryota</taxon>
        <taxon>Fungi</taxon>
        <taxon>Fungi incertae sedis</taxon>
        <taxon>Zoopagomycota</taxon>
        <taxon>Kickxellomycotina</taxon>
        <taxon>Harpellomycetes</taxon>
        <taxon>Harpellales</taxon>
        <taxon>Legeriomycetaceae</taxon>
        <taxon>Smittium</taxon>
    </lineage>
</organism>
<dbReference type="Proteomes" id="UP000245383">
    <property type="component" value="Unassembled WGS sequence"/>
</dbReference>
<dbReference type="AlphaFoldDB" id="A0A2T9Y5T1"/>
<comment type="caution">
    <text evidence="1">The sequence shown here is derived from an EMBL/GenBank/DDBJ whole genome shotgun (WGS) entry which is preliminary data.</text>
</comment>
<sequence>MEEILINAHLNYRSGKLRESAVQYLSYLELWAKHQKDLVFSGQIDVIKEETDLDSTQNILAKLKIIYNDLRSSASALPPLLTNNINSPSLRTTKSFEDPCFSQIHQTKILIPISPLTISMIILGQITNKNIIKYKTHEITKLENSVDVYSKADNINQREELYNKIQVNVLNYKKLRKHVNKISEKSFMECNVEILAREIARINAQLFLQVICFLDKYIKADNNRDDISDFSIKDNPDRPFRRLADFAIFLEHLITHQIIAHSFQHSLAEKINTGSPKQFFSSLKPKSGNSTNKHEFNIIDEAVATLASVLFECYHDYNGGVAIIRALMRPEIIRLRTALGDKDNSVTCIVNKYLWCLPNTISNSKTYNQMKKKKEFKSYSSDLNTYLNRHNFPSTQKKLQEYYLSVESSDILQQHAINSDLSTKKSVLIFAVPYISFHIEKLSKILSEHSAFFNKNSEFEDIISKAYYTNKPGFEKLNSKIETITSCYKFTENELPEKPRPVGQDSNSEKSEDLVFKELKTSIIKNSKLTVYPHALANSPNIHFSDKVEFYKCDDKSIQHWLLSRPFVSTNSLRDASFALLPISIIDENLEWFSNEEEHIHIFSYPTKISFKKDADYVFAYSDNFGNSDDDLDDAAKLYYSDEVDARLLSKISG</sequence>